<dbReference type="STRING" id="673521.SAMN05660991_03645"/>
<gene>
    <name evidence="3" type="ORF">SAMN05660991_03645</name>
</gene>
<organism evidence="3 4">
    <name type="scientific">Trujillonella endophytica</name>
    <dbReference type="NCBI Taxonomy" id="673521"/>
    <lineage>
        <taxon>Bacteria</taxon>
        <taxon>Bacillati</taxon>
        <taxon>Actinomycetota</taxon>
        <taxon>Actinomycetes</taxon>
        <taxon>Geodermatophilales</taxon>
        <taxon>Geodermatophilaceae</taxon>
        <taxon>Trujillonella</taxon>
    </lineage>
</organism>
<feature type="region of interest" description="Disordered" evidence="1">
    <location>
        <begin position="17"/>
        <end position="41"/>
    </location>
</feature>
<dbReference type="InterPro" id="IPR045394">
    <property type="entry name" value="Abhydrolase_dom"/>
</dbReference>
<keyword evidence="4" id="KW-1185">Reference proteome</keyword>
<sequence length="499" mass="52433">MLAVGCLALLAARCSDSGSADDDGAGDTGASSAPASRTPTVTQATVSDALPDGFTLASNPTIDYGALGYEQVEYLLDGLATAHVPAGPLSEDGKWIVTAGEEAPYTTRVVVTRPVDPEDFNGTALVEWLNVSGGVDASPDLTLTHVELTRSGYVHVAVSAQQVGLDATRTADPERYASLSHPGDSYSYDIFSQAGQAVRLDADELLGGLQPERVIAIGESQSAIRMTTYINAVHPVADVYDGFLVHSRYGRGGALSQAPLEQIDTPPAVRIRTDLDVPVLVFQTETDTDALQARQDDSDVYRLWEVAGTAHFDSYGLALGATDEGDEAGATAWFDAMRAPSTEPIPGFTCALPVNAGPQTYVLRAAVVALSEWVATGTPPPSAPRLEVVSTDPTAPEYAVDEQGITLGGIRTPAVDAPVAVLRGLGQPAGSADSLQRFCRLFGTTVPLTTEQLTELYPDHDAFVAAWEESLDRAVEDGYVLEADAELLRSVAENAAVPS</sequence>
<dbReference type="Proteomes" id="UP000198960">
    <property type="component" value="Unassembled WGS sequence"/>
</dbReference>
<proteinExistence type="predicted"/>
<evidence type="ECO:0000256" key="1">
    <source>
        <dbReference type="SAM" id="MobiDB-lite"/>
    </source>
</evidence>
<dbReference type="Pfam" id="PF20091">
    <property type="entry name" value="Abhydrolase_10"/>
    <property type="match status" value="1"/>
</dbReference>
<dbReference type="EMBL" id="FOEE01000013">
    <property type="protein sequence ID" value="SEP16704.1"/>
    <property type="molecule type" value="Genomic_DNA"/>
</dbReference>
<feature type="domain" description="Alpha/beta hydrolase" evidence="2">
    <location>
        <begin position="57"/>
        <end position="487"/>
    </location>
</feature>
<dbReference type="AlphaFoldDB" id="A0A1H8VN26"/>
<accession>A0A1H8VN26</accession>
<evidence type="ECO:0000313" key="3">
    <source>
        <dbReference type="EMBL" id="SEP16704.1"/>
    </source>
</evidence>
<protein>
    <recommendedName>
        <fullName evidence="2">Alpha/beta hydrolase domain-containing protein</fullName>
    </recommendedName>
</protein>
<dbReference type="ESTHER" id="9actn-a0a1h8vn26">
    <property type="family name" value="Abhydrolase_10"/>
</dbReference>
<evidence type="ECO:0000313" key="4">
    <source>
        <dbReference type="Proteomes" id="UP000198960"/>
    </source>
</evidence>
<evidence type="ECO:0000259" key="2">
    <source>
        <dbReference type="Pfam" id="PF20091"/>
    </source>
</evidence>
<reference evidence="4" key="1">
    <citation type="submission" date="2016-10" db="EMBL/GenBank/DDBJ databases">
        <authorList>
            <person name="Varghese N."/>
            <person name="Submissions S."/>
        </authorList>
    </citation>
    <scope>NUCLEOTIDE SEQUENCE [LARGE SCALE GENOMIC DNA]</scope>
    <source>
        <strain evidence="4">DSM 45413</strain>
    </source>
</reference>
<name>A0A1H8VN26_9ACTN</name>